<gene>
    <name evidence="1" type="ORF">COS18_02495</name>
</gene>
<dbReference type="AlphaFoldDB" id="A0A2M7DP74"/>
<dbReference type="Proteomes" id="UP000228896">
    <property type="component" value="Unassembled WGS sequence"/>
</dbReference>
<comment type="caution">
    <text evidence="1">The sequence shown here is derived from an EMBL/GenBank/DDBJ whole genome shotgun (WGS) entry which is preliminary data.</text>
</comment>
<proteinExistence type="predicted"/>
<dbReference type="EMBL" id="PETS01000055">
    <property type="protein sequence ID" value="PIV51580.1"/>
    <property type="molecule type" value="Genomic_DNA"/>
</dbReference>
<accession>A0A2M7DP74</accession>
<name>A0A2M7DP74_9BACT</name>
<evidence type="ECO:0000313" key="2">
    <source>
        <dbReference type="Proteomes" id="UP000228896"/>
    </source>
</evidence>
<reference evidence="2" key="1">
    <citation type="submission" date="2017-09" db="EMBL/GenBank/DDBJ databases">
        <title>Depth-based differentiation of microbial function through sediment-hosted aquifers and enrichment of novel symbionts in the deep terrestrial subsurface.</title>
        <authorList>
            <person name="Probst A.J."/>
            <person name="Ladd B."/>
            <person name="Jarett J.K."/>
            <person name="Geller-Mcgrath D.E."/>
            <person name="Sieber C.M.K."/>
            <person name="Emerson J.B."/>
            <person name="Anantharaman K."/>
            <person name="Thomas B.C."/>
            <person name="Malmstrom R."/>
            <person name="Stieglmeier M."/>
            <person name="Klingl A."/>
            <person name="Woyke T."/>
            <person name="Ryan C.M."/>
            <person name="Banfield J.F."/>
        </authorList>
    </citation>
    <scope>NUCLEOTIDE SEQUENCE [LARGE SCALE GENOMIC DNA]</scope>
</reference>
<evidence type="ECO:0000313" key="1">
    <source>
        <dbReference type="EMBL" id="PIV51580.1"/>
    </source>
</evidence>
<sequence>MELKDFIKKVLTDLVESVEEIRESSKRDMHLTDSKDNRTVEFDIAVTVEDATSAAGKAGIKVFSIVEGGGNLSKESKNSSVSRIKFGVHIDSLTKEEDAQLSARTASQFRNNISNRYE</sequence>
<organism evidence="1 2">
    <name type="scientific">Candidatus Falkowbacteria bacterium CG02_land_8_20_14_3_00_36_14</name>
    <dbReference type="NCBI Taxonomy" id="1974560"/>
    <lineage>
        <taxon>Bacteria</taxon>
        <taxon>Candidatus Falkowiibacteriota</taxon>
    </lineage>
</organism>
<protein>
    <submittedName>
        <fullName evidence="1">Uncharacterized protein</fullName>
    </submittedName>
</protein>